<dbReference type="InterPro" id="IPR012296">
    <property type="entry name" value="Nuclease_put_TT1808"/>
</dbReference>
<reference evidence="2 3" key="1">
    <citation type="submission" date="2020-12" db="EMBL/GenBank/DDBJ databases">
        <authorList>
            <person name="Kusuma A.B."/>
            <person name="Nouioui I."/>
            <person name="Goodfellow M."/>
        </authorList>
    </citation>
    <scope>NUCLEOTIDE SEQUENCE [LARGE SCALE GENOMIC DNA]</scope>
    <source>
        <strain evidence="2 3">DSM 41764</strain>
    </source>
</reference>
<keyword evidence="2" id="KW-0255">Endonuclease</keyword>
<proteinExistence type="predicted"/>
<protein>
    <submittedName>
        <fullName evidence="2">Uma2 family endonuclease</fullName>
    </submittedName>
</protein>
<comment type="caution">
    <text evidence="2">The sequence shown here is derived from an EMBL/GenBank/DDBJ whole genome shotgun (WGS) entry which is preliminary data.</text>
</comment>
<dbReference type="PANTHER" id="PTHR35400">
    <property type="entry name" value="SLR1083 PROTEIN"/>
    <property type="match status" value="1"/>
</dbReference>
<dbReference type="GO" id="GO:0004519">
    <property type="term" value="F:endonuclease activity"/>
    <property type="evidence" value="ECO:0007669"/>
    <property type="project" value="UniProtKB-KW"/>
</dbReference>
<organism evidence="2 3">
    <name type="scientific">Streptomyces javensis</name>
    <dbReference type="NCBI Taxonomy" id="114698"/>
    <lineage>
        <taxon>Bacteria</taxon>
        <taxon>Bacillati</taxon>
        <taxon>Actinomycetota</taxon>
        <taxon>Actinomycetes</taxon>
        <taxon>Kitasatosporales</taxon>
        <taxon>Streptomycetaceae</taxon>
        <taxon>Streptomyces</taxon>
        <taxon>Streptomyces violaceusniger group</taxon>
    </lineage>
</organism>
<sequence length="208" mass="22429">MSTSGASSTSSTFHASRLREALRQVWQTLDLPEGSRVELFGATIEMSTFGHPDHARPLNCLCRAMDGYLVGTGYAAYMAMTVVHGRSAWIPDVCVAPREPEEALTEDGLGFAASAVKLVVEVVSPGHENQQRDRVRKRRAYAGAGIPVYVLIDDHDNHGTVTVLTSPSPDEGTYAAETRAPYGTEVEIPEGPAKGFAITEKITGRRQG</sequence>
<keyword evidence="2" id="KW-0378">Hydrolase</keyword>
<gene>
    <name evidence="2" type="ORF">JBF12_28905</name>
</gene>
<dbReference type="CDD" id="cd06260">
    <property type="entry name" value="DUF820-like"/>
    <property type="match status" value="1"/>
</dbReference>
<feature type="domain" description="Putative restriction endonuclease" evidence="1">
    <location>
        <begin position="30"/>
        <end position="196"/>
    </location>
</feature>
<evidence type="ECO:0000259" key="1">
    <source>
        <dbReference type="Pfam" id="PF05685"/>
    </source>
</evidence>
<evidence type="ECO:0000313" key="3">
    <source>
        <dbReference type="Proteomes" id="UP000638849"/>
    </source>
</evidence>
<dbReference type="EMBL" id="JAEEAQ010000348">
    <property type="protein sequence ID" value="MBI0316934.1"/>
    <property type="molecule type" value="Genomic_DNA"/>
</dbReference>
<dbReference type="PANTHER" id="PTHR35400:SF3">
    <property type="entry name" value="SLL1072 PROTEIN"/>
    <property type="match status" value="1"/>
</dbReference>
<dbReference type="Proteomes" id="UP000638849">
    <property type="component" value="Unassembled WGS sequence"/>
</dbReference>
<keyword evidence="3" id="KW-1185">Reference proteome</keyword>
<name>A0ABS0RHM5_9ACTN</name>
<evidence type="ECO:0000313" key="2">
    <source>
        <dbReference type="EMBL" id="MBI0316934.1"/>
    </source>
</evidence>
<dbReference type="InterPro" id="IPR011335">
    <property type="entry name" value="Restrct_endonuc-II-like"/>
</dbReference>
<dbReference type="SUPFAM" id="SSF52980">
    <property type="entry name" value="Restriction endonuclease-like"/>
    <property type="match status" value="1"/>
</dbReference>
<accession>A0ABS0RHM5</accession>
<dbReference type="Pfam" id="PF05685">
    <property type="entry name" value="Uma2"/>
    <property type="match status" value="1"/>
</dbReference>
<dbReference type="Gene3D" id="3.90.1570.10">
    <property type="entry name" value="tt1808, chain A"/>
    <property type="match status" value="1"/>
</dbReference>
<dbReference type="InterPro" id="IPR008538">
    <property type="entry name" value="Uma2"/>
</dbReference>
<keyword evidence="2" id="KW-0540">Nuclease</keyword>
<dbReference type="RefSeq" id="WP_198279718.1">
    <property type="nucleotide sequence ID" value="NZ_BAAAIF010000013.1"/>
</dbReference>